<name>A0A420BL84_SPHD1</name>
<gene>
    <name evidence="3" type="ORF">DFQ12_2356</name>
</gene>
<dbReference type="Pfam" id="PF02321">
    <property type="entry name" value="OEP"/>
    <property type="match status" value="1"/>
</dbReference>
<comment type="similarity">
    <text evidence="1">Belongs to the outer membrane factor (OMF) (TC 1.B.17) family.</text>
</comment>
<dbReference type="AlphaFoldDB" id="A0A420BL84"/>
<sequence>MKTQIRLLLSFMLLIGNAAAQTIDSTFTHKNLDYSSFIAQVGKNNLGYAAEKFNLSIAEANIISAGIFPDPEFTVGLFDNSERIKQLGRGYTAGLSWTVELGAKRQARRQVAKDEAETTRLLFEDYFRNLRADATLAFLSARYNQQLAATYRSSYQQLAQLASSDSIRYQLGAIPQIDYRQSKLEAAHMRNTLSAAEATANSSLAGLSLLMGDKSPILWLPQGSDVSFDRNFSLSTLLSTAVRERADLKAALQNKQLSHSLLQLAKANRVLDLGISIGFTYNGEARNETAPTPQFNAINAGLAIPLKFSNFNKGELKSAQFKIEQDELIYQDAALRIQTEVNQAYMQYKATQKQVLQFNNTMLLEAKAILEGKIYSYNRGETALLEVINAQRSYNDTQLAYNEARYNYAVALVELQRAAATWDIDQL</sequence>
<dbReference type="InterPro" id="IPR003423">
    <property type="entry name" value="OMP_efflux"/>
</dbReference>
<feature type="chain" id="PRO_5019356181" evidence="2">
    <location>
        <begin position="21"/>
        <end position="427"/>
    </location>
</feature>
<keyword evidence="4" id="KW-1185">Reference proteome</keyword>
<keyword evidence="2" id="KW-0732">Signal</keyword>
<evidence type="ECO:0000256" key="1">
    <source>
        <dbReference type="ARBA" id="ARBA00007613"/>
    </source>
</evidence>
<evidence type="ECO:0000313" key="4">
    <source>
        <dbReference type="Proteomes" id="UP000286246"/>
    </source>
</evidence>
<dbReference type="SUPFAM" id="SSF56954">
    <property type="entry name" value="Outer membrane efflux proteins (OEP)"/>
    <property type="match status" value="1"/>
</dbReference>
<dbReference type="OrthoDB" id="9791261at2"/>
<reference evidence="3 4" key="1">
    <citation type="submission" date="2018-09" db="EMBL/GenBank/DDBJ databases">
        <title>Genomic Encyclopedia of Type Strains, Phase III (KMG-III): the genomes of soil and plant-associated and newly described type strains.</title>
        <authorList>
            <person name="Whitman W."/>
        </authorList>
    </citation>
    <scope>NUCLEOTIDE SEQUENCE [LARGE SCALE GENOMIC DNA]</scope>
    <source>
        <strain evidence="3 4">CECT 7938</strain>
    </source>
</reference>
<dbReference type="GO" id="GO:0015562">
    <property type="term" value="F:efflux transmembrane transporter activity"/>
    <property type="evidence" value="ECO:0007669"/>
    <property type="project" value="InterPro"/>
</dbReference>
<evidence type="ECO:0000313" key="3">
    <source>
        <dbReference type="EMBL" id="RKE57468.1"/>
    </source>
</evidence>
<comment type="caution">
    <text evidence="3">The sequence shown here is derived from an EMBL/GenBank/DDBJ whole genome shotgun (WGS) entry which is preliminary data.</text>
</comment>
<feature type="signal peptide" evidence="2">
    <location>
        <begin position="1"/>
        <end position="20"/>
    </location>
</feature>
<dbReference type="Gene3D" id="1.20.1600.10">
    <property type="entry name" value="Outer membrane efflux proteins (OEP)"/>
    <property type="match status" value="1"/>
</dbReference>
<dbReference type="Proteomes" id="UP000286246">
    <property type="component" value="Unassembled WGS sequence"/>
</dbReference>
<dbReference type="RefSeq" id="WP_120259027.1">
    <property type="nucleotide sequence ID" value="NZ_RAPY01000001.1"/>
</dbReference>
<dbReference type="PANTHER" id="PTHR30203:SF24">
    <property type="entry name" value="BLR4935 PROTEIN"/>
    <property type="match status" value="1"/>
</dbReference>
<dbReference type="PANTHER" id="PTHR30203">
    <property type="entry name" value="OUTER MEMBRANE CATION EFFLUX PROTEIN"/>
    <property type="match status" value="1"/>
</dbReference>
<evidence type="ECO:0000256" key="2">
    <source>
        <dbReference type="SAM" id="SignalP"/>
    </source>
</evidence>
<accession>A0A420BL84</accession>
<dbReference type="InterPro" id="IPR010131">
    <property type="entry name" value="MdtP/NodT-like"/>
</dbReference>
<dbReference type="EMBL" id="RAPY01000001">
    <property type="protein sequence ID" value="RKE57468.1"/>
    <property type="molecule type" value="Genomic_DNA"/>
</dbReference>
<organism evidence="3 4">
    <name type="scientific">Sphingobacterium detergens</name>
    <dbReference type="NCBI Taxonomy" id="1145106"/>
    <lineage>
        <taxon>Bacteria</taxon>
        <taxon>Pseudomonadati</taxon>
        <taxon>Bacteroidota</taxon>
        <taxon>Sphingobacteriia</taxon>
        <taxon>Sphingobacteriales</taxon>
        <taxon>Sphingobacteriaceae</taxon>
        <taxon>Sphingobacterium</taxon>
    </lineage>
</organism>
<proteinExistence type="inferred from homology"/>
<protein>
    <submittedName>
        <fullName evidence="3">Cobalt-zinc-cadmium efflux system outer membrane protein</fullName>
    </submittedName>
</protein>